<accession>A0A9W9S4A5</accession>
<protein>
    <recommendedName>
        <fullName evidence="1">Carboxylesterase type B domain-containing protein</fullName>
    </recommendedName>
</protein>
<dbReference type="SUPFAM" id="SSF53474">
    <property type="entry name" value="alpha/beta-Hydrolases"/>
    <property type="match status" value="1"/>
</dbReference>
<keyword evidence="3" id="KW-1185">Reference proteome</keyword>
<dbReference type="OrthoDB" id="3200163at2759"/>
<reference evidence="2" key="1">
    <citation type="submission" date="2022-11" db="EMBL/GenBank/DDBJ databases">
        <authorList>
            <person name="Petersen C."/>
        </authorList>
    </citation>
    <scope>NUCLEOTIDE SEQUENCE</scope>
    <source>
        <strain evidence="2">IBT 29864</strain>
    </source>
</reference>
<dbReference type="GeneID" id="81439602"/>
<sequence length="534" mass="58221">MATTLSTSKLGQIRGKSGDGVTQYLGIKYATLENRFADAQLIEERQGDVLDATVDGPTALSLPIGCDIELGHVQHSILKKELPQSDVDCLNLNIAVPSDATPSSNLPVLFFIHGGGLFIGANSWPQYDLTRLAKLSAEKGLPMVIVAINYRLGAPGFLTSKELRDAGYNSNNGLRDQRVALEWVHKHIRDFGGDPENITTGGMSAGAASVTYHLHSQTPLFNRAIVMSGSSLLIQPLPYEIHEQNYQKAMAALGLADASPEDRVKALLELPGQELITKLPPSVRYVPALDSDLVVPGVTHAEVGNLESKVLPGKDWCKELLIGDAEVDASIFEYLSPQMRNNCAKRFIAVLKETVGSHPEIAQRILDAYQISENTPDDAAILSILTFFTDISFHSSTLSFARGWNGSAYVYYFNEGNPWDGPWKGRANHILDVIYFFQNLGESLNPEQKEVGEAFAEDFFKFCHGIAPWPAITPGTIDTGFSARIYGPSQKGNITNVVQQAFGGETLRRSVLYECSSVVALDDLAKVFVAFQSS</sequence>
<evidence type="ECO:0000259" key="1">
    <source>
        <dbReference type="Pfam" id="PF00135"/>
    </source>
</evidence>
<name>A0A9W9S4A5_9EURO</name>
<feature type="domain" description="Carboxylesterase type B" evidence="1">
    <location>
        <begin position="7"/>
        <end position="446"/>
    </location>
</feature>
<dbReference type="InterPro" id="IPR029058">
    <property type="entry name" value="AB_hydrolase_fold"/>
</dbReference>
<dbReference type="GO" id="GO:0072330">
    <property type="term" value="P:monocarboxylic acid biosynthetic process"/>
    <property type="evidence" value="ECO:0007669"/>
    <property type="project" value="UniProtKB-ARBA"/>
</dbReference>
<dbReference type="EMBL" id="JAPZBS010000005">
    <property type="protein sequence ID" value="KAJ5371402.1"/>
    <property type="molecule type" value="Genomic_DNA"/>
</dbReference>
<comment type="caution">
    <text evidence="2">The sequence shown here is derived from an EMBL/GenBank/DDBJ whole genome shotgun (WGS) entry which is preliminary data.</text>
</comment>
<reference evidence="2" key="2">
    <citation type="journal article" date="2023" name="IMA Fungus">
        <title>Comparative genomic study of the Penicillium genus elucidates a diverse pangenome and 15 lateral gene transfer events.</title>
        <authorList>
            <person name="Petersen C."/>
            <person name="Sorensen T."/>
            <person name="Nielsen M.R."/>
            <person name="Sondergaard T.E."/>
            <person name="Sorensen J.L."/>
            <person name="Fitzpatrick D.A."/>
            <person name="Frisvad J.C."/>
            <person name="Nielsen K.L."/>
        </authorList>
    </citation>
    <scope>NUCLEOTIDE SEQUENCE</scope>
    <source>
        <strain evidence="2">IBT 29864</strain>
    </source>
</reference>
<proteinExistence type="predicted"/>
<gene>
    <name evidence="2" type="ORF">N7496_007494</name>
</gene>
<dbReference type="Proteomes" id="UP001147782">
    <property type="component" value="Unassembled WGS sequence"/>
</dbReference>
<dbReference type="AlphaFoldDB" id="A0A9W9S4A5"/>
<dbReference type="InterPro" id="IPR002018">
    <property type="entry name" value="CarbesteraseB"/>
</dbReference>
<dbReference type="RefSeq" id="XP_056555836.1">
    <property type="nucleotide sequence ID" value="XM_056700423.1"/>
</dbReference>
<dbReference type="PANTHER" id="PTHR43142">
    <property type="entry name" value="CARBOXYLIC ESTER HYDROLASE"/>
    <property type="match status" value="1"/>
</dbReference>
<dbReference type="GO" id="GO:0017000">
    <property type="term" value="P:antibiotic biosynthetic process"/>
    <property type="evidence" value="ECO:0007669"/>
    <property type="project" value="UniProtKB-ARBA"/>
</dbReference>
<organism evidence="2 3">
    <name type="scientific">Penicillium cataractarum</name>
    <dbReference type="NCBI Taxonomy" id="2100454"/>
    <lineage>
        <taxon>Eukaryota</taxon>
        <taxon>Fungi</taxon>
        <taxon>Dikarya</taxon>
        <taxon>Ascomycota</taxon>
        <taxon>Pezizomycotina</taxon>
        <taxon>Eurotiomycetes</taxon>
        <taxon>Eurotiomycetidae</taxon>
        <taxon>Eurotiales</taxon>
        <taxon>Aspergillaceae</taxon>
        <taxon>Penicillium</taxon>
    </lineage>
</organism>
<evidence type="ECO:0000313" key="3">
    <source>
        <dbReference type="Proteomes" id="UP001147782"/>
    </source>
</evidence>
<evidence type="ECO:0000313" key="2">
    <source>
        <dbReference type="EMBL" id="KAJ5371402.1"/>
    </source>
</evidence>
<dbReference type="Pfam" id="PF00135">
    <property type="entry name" value="COesterase"/>
    <property type="match status" value="1"/>
</dbReference>
<dbReference type="PANTHER" id="PTHR43142:SF11">
    <property type="entry name" value="CARBOXYLIC ESTER HYDROLASE"/>
    <property type="match status" value="1"/>
</dbReference>
<dbReference type="Gene3D" id="3.40.50.1820">
    <property type="entry name" value="alpha/beta hydrolase"/>
    <property type="match status" value="1"/>
</dbReference>